<dbReference type="RefSeq" id="WP_045252257.1">
    <property type="nucleotide sequence ID" value="NZ_CP099706.1"/>
</dbReference>
<gene>
    <name evidence="2" type="ORF">RL72_03615</name>
</gene>
<name>A0A0F0KB18_9MICO</name>
<dbReference type="EMBL" id="JYIT01000086">
    <property type="protein sequence ID" value="KJL17370.1"/>
    <property type="molecule type" value="Genomic_DNA"/>
</dbReference>
<dbReference type="PATRIC" id="fig|582680.7.peg.3672"/>
<reference evidence="2 3" key="1">
    <citation type="submission" date="2015-02" db="EMBL/GenBank/DDBJ databases">
        <title>Draft genome sequences of ten Microbacterium spp. with emphasis on heavy metal contaminated environments.</title>
        <authorList>
            <person name="Corretto E."/>
        </authorList>
    </citation>
    <scope>NUCLEOTIDE SEQUENCE [LARGE SCALE GENOMIC DNA]</scope>
    <source>
        <strain evidence="2 3">DSM 23848</strain>
    </source>
</reference>
<accession>A0A0F0KB18</accession>
<keyword evidence="3" id="KW-1185">Reference proteome</keyword>
<dbReference type="AlphaFoldDB" id="A0A0F0KB18"/>
<sequence length="72" mass="8093">MTETTASHTSFRSLNRAHAGARSVPQPTSTRRVRIGLPIWLPRAILQRGGIATRDDVRALRDLEAARDRSDW</sequence>
<feature type="compositionally biased region" description="Polar residues" evidence="1">
    <location>
        <begin position="1"/>
        <end position="13"/>
    </location>
</feature>
<evidence type="ECO:0000313" key="3">
    <source>
        <dbReference type="Proteomes" id="UP000033448"/>
    </source>
</evidence>
<proteinExistence type="predicted"/>
<organism evidence="2 3">
    <name type="scientific">Microbacterium azadirachtae</name>
    <dbReference type="NCBI Taxonomy" id="582680"/>
    <lineage>
        <taxon>Bacteria</taxon>
        <taxon>Bacillati</taxon>
        <taxon>Actinomycetota</taxon>
        <taxon>Actinomycetes</taxon>
        <taxon>Micrococcales</taxon>
        <taxon>Microbacteriaceae</taxon>
        <taxon>Microbacterium</taxon>
    </lineage>
</organism>
<evidence type="ECO:0000256" key="1">
    <source>
        <dbReference type="SAM" id="MobiDB-lite"/>
    </source>
</evidence>
<evidence type="ECO:0000313" key="2">
    <source>
        <dbReference type="EMBL" id="KJL17370.1"/>
    </source>
</evidence>
<dbReference type="Proteomes" id="UP000033448">
    <property type="component" value="Unassembled WGS sequence"/>
</dbReference>
<protein>
    <submittedName>
        <fullName evidence="2">Uncharacterized protein</fullName>
    </submittedName>
</protein>
<feature type="region of interest" description="Disordered" evidence="1">
    <location>
        <begin position="1"/>
        <end position="29"/>
    </location>
</feature>
<comment type="caution">
    <text evidence="2">The sequence shown here is derived from an EMBL/GenBank/DDBJ whole genome shotgun (WGS) entry which is preliminary data.</text>
</comment>